<gene>
    <name evidence="1" type="ORF">METZ01_LOCUS414707</name>
</gene>
<evidence type="ECO:0000313" key="1">
    <source>
        <dbReference type="EMBL" id="SVD61853.1"/>
    </source>
</evidence>
<organism evidence="1">
    <name type="scientific">marine metagenome</name>
    <dbReference type="NCBI Taxonomy" id="408172"/>
    <lineage>
        <taxon>unclassified sequences</taxon>
        <taxon>metagenomes</taxon>
        <taxon>ecological metagenomes</taxon>
    </lineage>
</organism>
<dbReference type="AlphaFoldDB" id="A0A382WT39"/>
<protein>
    <submittedName>
        <fullName evidence="1">Uncharacterized protein</fullName>
    </submittedName>
</protein>
<sequence>MNKILSLMALTVVFAVPGLLWAESNDPQAAVQELLGEICQIKKNLSGQEKADNQKHVHSALVWLNVAEISKKALGKHWAKCSDS</sequence>
<proteinExistence type="predicted"/>
<reference evidence="1" key="1">
    <citation type="submission" date="2018-05" db="EMBL/GenBank/DDBJ databases">
        <authorList>
            <person name="Lanie J.A."/>
            <person name="Ng W.-L."/>
            <person name="Kazmierczak K.M."/>
            <person name="Andrzejewski T.M."/>
            <person name="Davidsen T.M."/>
            <person name="Wayne K.J."/>
            <person name="Tettelin H."/>
            <person name="Glass J.I."/>
            <person name="Rusch D."/>
            <person name="Podicherti R."/>
            <person name="Tsui H.-C.T."/>
            <person name="Winkler M.E."/>
        </authorList>
    </citation>
    <scope>NUCLEOTIDE SEQUENCE</scope>
</reference>
<name>A0A382WT39_9ZZZZ</name>
<dbReference type="EMBL" id="UINC01162219">
    <property type="protein sequence ID" value="SVD61853.1"/>
    <property type="molecule type" value="Genomic_DNA"/>
</dbReference>
<feature type="non-terminal residue" evidence="1">
    <location>
        <position position="84"/>
    </location>
</feature>
<accession>A0A382WT39</accession>